<proteinExistence type="predicted"/>
<dbReference type="EMBL" id="AGFM01000058">
    <property type="protein sequence ID" value="EHJ59242.1"/>
    <property type="molecule type" value="Genomic_DNA"/>
</dbReference>
<keyword evidence="2" id="KW-1185">Reference proteome</keyword>
<comment type="caution">
    <text evidence="1">The sequence shown here is derived from an EMBL/GenBank/DDBJ whole genome shotgun (WGS) entry which is preliminary data.</text>
</comment>
<reference evidence="1 2" key="1">
    <citation type="journal article" date="2012" name="J. Bacteriol.">
        <title>Genome sequence of benzo(a)pyrene-degrading bacterium Novosphingobium pentaromativorans US6-1.</title>
        <authorList>
            <person name="Luo Y.R."/>
            <person name="Kang S.G."/>
            <person name="Kim S.J."/>
            <person name="Kim M.R."/>
            <person name="Li N."/>
            <person name="Lee J.H."/>
            <person name="Kwon K.K."/>
        </authorList>
    </citation>
    <scope>NUCLEOTIDE SEQUENCE [LARGE SCALE GENOMIC DNA]</scope>
    <source>
        <strain evidence="1 2">US6-1</strain>
    </source>
</reference>
<sequence length="50" mass="4980">MLIGGEARAAGCFGIGVAGRLNRSGFDAGTVGKKAREIVAAWCAASAIMP</sequence>
<gene>
    <name evidence="1" type="ORF">NSU_3574</name>
</gene>
<accession>G6EGV3</accession>
<dbReference type="AlphaFoldDB" id="G6EGV3"/>
<dbReference type="PATRIC" id="fig|1088721.3.peg.3524"/>
<dbReference type="eggNOG" id="COG0800">
    <property type="taxonomic scope" value="Bacteria"/>
</dbReference>
<evidence type="ECO:0000313" key="2">
    <source>
        <dbReference type="Proteomes" id="UP000004030"/>
    </source>
</evidence>
<name>G6EGV3_9SPHN</name>
<protein>
    <submittedName>
        <fullName evidence="1">Uncharacterized protein</fullName>
    </submittedName>
</protein>
<organism evidence="1 2">
    <name type="scientific">Novosphingobium pentaromativorans US6-1</name>
    <dbReference type="NCBI Taxonomy" id="1088721"/>
    <lineage>
        <taxon>Bacteria</taxon>
        <taxon>Pseudomonadati</taxon>
        <taxon>Pseudomonadota</taxon>
        <taxon>Alphaproteobacteria</taxon>
        <taxon>Sphingomonadales</taxon>
        <taxon>Sphingomonadaceae</taxon>
        <taxon>Novosphingobium</taxon>
    </lineage>
</organism>
<dbReference type="Proteomes" id="UP000004030">
    <property type="component" value="Unassembled WGS sequence"/>
</dbReference>
<evidence type="ECO:0000313" key="1">
    <source>
        <dbReference type="EMBL" id="EHJ59242.1"/>
    </source>
</evidence>